<evidence type="ECO:0000313" key="6">
    <source>
        <dbReference type="Proteomes" id="UP000215902"/>
    </source>
</evidence>
<dbReference type="OrthoDB" id="6021133at2759"/>
<dbReference type="AlphaFoldDB" id="A0A267H1C2"/>
<reference evidence="5 6" key="1">
    <citation type="submission" date="2017-06" db="EMBL/GenBank/DDBJ databases">
        <title>A platform for efficient transgenesis in Macrostomum lignano, a flatworm model organism for stem cell research.</title>
        <authorList>
            <person name="Berezikov E."/>
        </authorList>
    </citation>
    <scope>NUCLEOTIDE SEQUENCE [LARGE SCALE GENOMIC DNA]</scope>
    <source>
        <strain evidence="5">DV1</strain>
        <tissue evidence="5">Whole organism</tissue>
    </source>
</reference>
<feature type="domain" description="Cortactin-binding protein-2 N-terminal" evidence="4">
    <location>
        <begin position="63"/>
        <end position="258"/>
    </location>
</feature>
<evidence type="ECO:0000256" key="3">
    <source>
        <dbReference type="SAM" id="MobiDB-lite"/>
    </source>
</evidence>
<dbReference type="PANTHER" id="PTHR23166">
    <property type="entry name" value="FILAMIN/GPBP-INTERACTING PROTEIN"/>
    <property type="match status" value="1"/>
</dbReference>
<dbReference type="InterPro" id="IPR019131">
    <property type="entry name" value="Cortactin-binding_p2_N"/>
</dbReference>
<accession>A0A267H1C2</accession>
<dbReference type="Proteomes" id="UP000215902">
    <property type="component" value="Unassembled WGS sequence"/>
</dbReference>
<dbReference type="PANTHER" id="PTHR23166:SF5">
    <property type="entry name" value="CTTNBP2 N-TERMINAL-LIKE PROTEIN"/>
    <property type="match status" value="1"/>
</dbReference>
<comment type="caution">
    <text evidence="5">The sequence shown here is derived from an EMBL/GenBank/DDBJ whole genome shotgun (WGS) entry which is preliminary data.</text>
</comment>
<feature type="coiled-coil region" evidence="2">
    <location>
        <begin position="169"/>
        <end position="312"/>
    </location>
</feature>
<gene>
    <name evidence="5" type="ORF">BOX15_Mlig019445g3</name>
</gene>
<sequence>MSAVANQNRVENGKEVEAAIEEVDEEQYFTDPDDIIDLSRLSDSVIRVSPTPDSNALVASAPSKVELLRSLSYLESELQAADAAIAALRASKSRLAFYQAKYVRLVLPDTFSSALGASSGNQSSDQGAAESANGQPDDKPTVDEESQMGQLENLIEVQRRAHACMTVQLEGLRNKLKKASRDLIDERCKHEQDSAEGDDVLAGLGKERERLLNELEFDRSNNRRQEKELKRQIRALEEIRSSNAKQKAVALEQIRQRKQATAQLKELTDRCRQLESQRPRLATSSLDPAVAADKAEAVAAAAQHKVAELGRQAQAEAAAADRLAAEVESLRLRLTANTAATSSASSATSSNATSGGAGRRGAKPEPPVRRTPETPRSRPPGTPTAASASTSSTRIGSSPGGTPGSGSSSRASASSAASRLPMNVGGGVGVGVGSPKRAAASSGGGGSARVLAAGTANGK</sequence>
<name>A0A267H1C2_9PLAT</name>
<feature type="compositionally biased region" description="Low complexity" evidence="3">
    <location>
        <begin position="405"/>
        <end position="419"/>
    </location>
</feature>
<dbReference type="EMBL" id="NIVC01000064">
    <property type="protein sequence ID" value="PAA92090.1"/>
    <property type="molecule type" value="Genomic_DNA"/>
</dbReference>
<feature type="region of interest" description="Disordered" evidence="3">
    <location>
        <begin position="338"/>
        <end position="459"/>
    </location>
</feature>
<evidence type="ECO:0000256" key="2">
    <source>
        <dbReference type="SAM" id="Coils"/>
    </source>
</evidence>
<dbReference type="InterPro" id="IPR050719">
    <property type="entry name" value="Cortactin-Actin_Reg"/>
</dbReference>
<feature type="compositionally biased region" description="Polar residues" evidence="3">
    <location>
        <begin position="116"/>
        <end position="126"/>
    </location>
</feature>
<feature type="compositionally biased region" description="Low complexity" evidence="3">
    <location>
        <begin position="448"/>
        <end position="459"/>
    </location>
</feature>
<feature type="compositionally biased region" description="Low complexity" evidence="3">
    <location>
        <begin position="338"/>
        <end position="354"/>
    </location>
</feature>
<protein>
    <recommendedName>
        <fullName evidence="4">Cortactin-binding protein-2 N-terminal domain-containing protein</fullName>
    </recommendedName>
</protein>
<dbReference type="STRING" id="282301.A0A267H1C2"/>
<proteinExistence type="predicted"/>
<evidence type="ECO:0000259" key="4">
    <source>
        <dbReference type="Pfam" id="PF09727"/>
    </source>
</evidence>
<feature type="compositionally biased region" description="Basic and acidic residues" evidence="3">
    <location>
        <begin position="362"/>
        <end position="376"/>
    </location>
</feature>
<feature type="compositionally biased region" description="Low complexity" evidence="3">
    <location>
        <begin position="383"/>
        <end position="397"/>
    </location>
</feature>
<evidence type="ECO:0000256" key="1">
    <source>
        <dbReference type="ARBA" id="ARBA00023054"/>
    </source>
</evidence>
<keyword evidence="6" id="KW-1185">Reference proteome</keyword>
<dbReference type="Pfam" id="PF09727">
    <property type="entry name" value="CortBP2"/>
    <property type="match status" value="1"/>
</dbReference>
<feature type="region of interest" description="Disordered" evidence="3">
    <location>
        <begin position="116"/>
        <end position="146"/>
    </location>
</feature>
<evidence type="ECO:0000313" key="5">
    <source>
        <dbReference type="EMBL" id="PAA92090.1"/>
    </source>
</evidence>
<organism evidence="5 6">
    <name type="scientific">Macrostomum lignano</name>
    <dbReference type="NCBI Taxonomy" id="282301"/>
    <lineage>
        <taxon>Eukaryota</taxon>
        <taxon>Metazoa</taxon>
        <taxon>Spiralia</taxon>
        <taxon>Lophotrochozoa</taxon>
        <taxon>Platyhelminthes</taxon>
        <taxon>Rhabditophora</taxon>
        <taxon>Macrostomorpha</taxon>
        <taxon>Macrostomida</taxon>
        <taxon>Macrostomidae</taxon>
        <taxon>Macrostomum</taxon>
    </lineage>
</organism>
<keyword evidence="1 2" id="KW-0175">Coiled coil</keyword>